<dbReference type="InterPro" id="IPR029017">
    <property type="entry name" value="Enolase-like_N"/>
</dbReference>
<proteinExistence type="inferred from homology"/>
<evidence type="ECO:0000256" key="1">
    <source>
        <dbReference type="ARBA" id="ARBA00008031"/>
    </source>
</evidence>
<evidence type="ECO:0000256" key="4">
    <source>
        <dbReference type="ARBA" id="ARBA00023235"/>
    </source>
</evidence>
<accession>A0A1T4YWG8</accession>
<dbReference type="Gene3D" id="3.30.390.10">
    <property type="entry name" value="Enolase-like, N-terminal domain"/>
    <property type="match status" value="1"/>
</dbReference>
<feature type="domain" description="Mandelate racemase/muconate lactonizing enzyme C-terminal" evidence="9">
    <location>
        <begin position="141"/>
        <end position="240"/>
    </location>
</feature>
<keyword evidence="4 8" id="KW-0413">Isomerase</keyword>
<feature type="active site" description="Proton acceptor; specific for (R)-substrate epimerization" evidence="5">
    <location>
        <position position="162"/>
    </location>
</feature>
<dbReference type="InterPro" id="IPR034603">
    <property type="entry name" value="Dipeptide_epimerase"/>
</dbReference>
<dbReference type="Proteomes" id="UP000190042">
    <property type="component" value="Unassembled WGS sequence"/>
</dbReference>
<dbReference type="Pfam" id="PF13378">
    <property type="entry name" value="MR_MLE_C"/>
    <property type="match status" value="1"/>
</dbReference>
<dbReference type="SFLD" id="SFLDF00009">
    <property type="entry name" value="o-succinylbenzoate_synthase"/>
    <property type="match status" value="1"/>
</dbReference>
<evidence type="ECO:0000313" key="11">
    <source>
        <dbReference type="Proteomes" id="UP000190042"/>
    </source>
</evidence>
<dbReference type="PANTHER" id="PTHR48073:SF2">
    <property type="entry name" value="O-SUCCINYLBENZOATE SYNTHASE"/>
    <property type="match status" value="1"/>
</dbReference>
<dbReference type="AlphaFoldDB" id="A0A1T4YWG8"/>
<feature type="binding site" evidence="6">
    <location>
        <position position="323"/>
    </location>
    <ligand>
        <name>substrate</name>
    </ligand>
</feature>
<feature type="binding site" evidence="7">
    <location>
        <position position="191"/>
    </location>
    <ligand>
        <name>Mg(2+)</name>
        <dbReference type="ChEBI" id="CHEBI:18420"/>
    </ligand>
</feature>
<dbReference type="FunFam" id="3.30.390.10:FF:000009">
    <property type="entry name" value="Hydrophobic dipeptide epimerase"/>
    <property type="match status" value="1"/>
</dbReference>
<dbReference type="GO" id="GO:0016855">
    <property type="term" value="F:racemase and epimerase activity, acting on amino acids and derivatives"/>
    <property type="evidence" value="ECO:0007669"/>
    <property type="project" value="UniProtKB-UniRule"/>
</dbReference>
<dbReference type="SUPFAM" id="SSF54826">
    <property type="entry name" value="Enolase N-terminal domain-like"/>
    <property type="match status" value="1"/>
</dbReference>
<evidence type="ECO:0000256" key="5">
    <source>
        <dbReference type="PIRSR" id="PIRSR634603-1"/>
    </source>
</evidence>
<gene>
    <name evidence="10" type="ORF">SAMN04244570_0048</name>
</gene>
<dbReference type="EMBL" id="FUYJ01000010">
    <property type="protein sequence ID" value="SKB05983.1"/>
    <property type="molecule type" value="Genomic_DNA"/>
</dbReference>
<comment type="similarity">
    <text evidence="1 8">Belongs to the mandelate racemase/muconate lactonizing enzyme family.</text>
</comment>
<feature type="binding site" evidence="7">
    <location>
        <position position="244"/>
    </location>
    <ligand>
        <name>Mg(2+)</name>
        <dbReference type="ChEBI" id="CHEBI:18420"/>
    </ligand>
</feature>
<dbReference type="SUPFAM" id="SSF51604">
    <property type="entry name" value="Enolase C-terminal domain-like"/>
    <property type="match status" value="1"/>
</dbReference>
<feature type="binding site" evidence="7">
    <location>
        <position position="219"/>
    </location>
    <ligand>
        <name>Mg(2+)</name>
        <dbReference type="ChEBI" id="CHEBI:18420"/>
    </ligand>
</feature>
<evidence type="ECO:0000256" key="8">
    <source>
        <dbReference type="RuleBase" id="RU366006"/>
    </source>
</evidence>
<feature type="binding site" evidence="6">
    <location>
        <position position="296"/>
    </location>
    <ligand>
        <name>substrate</name>
    </ligand>
</feature>
<comment type="cofactor">
    <cofactor evidence="7 8">
        <name>Mg(2+)</name>
        <dbReference type="ChEBI" id="CHEBI:18420"/>
    </cofactor>
    <text evidence="7 8">Binds 1 Mg(2+) ion per subunit.</text>
</comment>
<evidence type="ECO:0000313" key="10">
    <source>
        <dbReference type="EMBL" id="SKB05983.1"/>
    </source>
</evidence>
<keyword evidence="2 7" id="KW-0479">Metal-binding</keyword>
<dbReference type="GO" id="GO:0000287">
    <property type="term" value="F:magnesium ion binding"/>
    <property type="evidence" value="ECO:0007669"/>
    <property type="project" value="UniProtKB-ARBA"/>
</dbReference>
<evidence type="ECO:0000259" key="9">
    <source>
        <dbReference type="SMART" id="SM00922"/>
    </source>
</evidence>
<feature type="binding site" evidence="6">
    <location>
        <position position="135"/>
    </location>
    <ligand>
        <name>substrate</name>
    </ligand>
</feature>
<protein>
    <recommendedName>
        <fullName evidence="8">Dipeptide epimerase</fullName>
        <ecNumber evidence="8">5.1.1.-</ecNumber>
    </recommendedName>
</protein>
<feature type="binding site" evidence="6">
    <location>
        <position position="321"/>
    </location>
    <ligand>
        <name>substrate</name>
    </ligand>
</feature>
<feature type="binding site" evidence="6">
    <location>
        <position position="298"/>
    </location>
    <ligand>
        <name>substrate</name>
    </ligand>
</feature>
<feature type="active site" description="Proton acceptor; specific for (S)-substrate epimerization" evidence="5">
    <location>
        <position position="268"/>
    </location>
</feature>
<dbReference type="InterPro" id="IPR013341">
    <property type="entry name" value="Mandelate_racemase_N_dom"/>
</dbReference>
<feature type="binding site" evidence="6">
    <location>
        <position position="24"/>
    </location>
    <ligand>
        <name>substrate</name>
    </ligand>
</feature>
<dbReference type="SMART" id="SM00922">
    <property type="entry name" value="MR_MLE"/>
    <property type="match status" value="1"/>
</dbReference>
<name>A0A1T4YWG8_9BACL</name>
<dbReference type="SFLD" id="SFLDG00180">
    <property type="entry name" value="muconate_cycloisomerase"/>
    <property type="match status" value="1"/>
</dbReference>
<sequence length="369" mass="40145">MKIRTVETFLVQSSLQKPFVTALRTVHTVQSVIVKLTAENGLIGWGEAVPTHVITGDSIGSIRYAVERVLAPELIGQDVTKREILFERMNRALVGNPSAKAGVDLAIHDLFGKLCKLPLVQLLGGYRESLSTDLTVSVGTPIEMAHEAAKHLAKGFTTLKVKIGTGSLQEDRKRVREIRRKVGADVVIRLDANQGWKPKEAIRMIQQLEDDGMDIELVEQPVAAYDIEGLKEVTRQTQTSIMADESLFSTVDARRLLEIRAVDVLNIKLMKSGGIHEALKINALAQAFGIECMMGSMMETAVGVTAAAHFAASQSNITRVDLDAPLLLSKGFESGGLQYNGSAIELGSGPGLGFDSNRMGQWMKEHACE</sequence>
<keyword evidence="11" id="KW-1185">Reference proteome</keyword>
<dbReference type="EC" id="5.1.1.-" evidence="8"/>
<dbReference type="Gene3D" id="3.20.20.120">
    <property type="entry name" value="Enolase-like C-terminal domain"/>
    <property type="match status" value="1"/>
</dbReference>
<evidence type="ECO:0000256" key="2">
    <source>
        <dbReference type="ARBA" id="ARBA00022723"/>
    </source>
</evidence>
<feature type="binding site" evidence="6">
    <location>
        <position position="160"/>
    </location>
    <ligand>
        <name>substrate</name>
    </ligand>
</feature>
<evidence type="ECO:0000256" key="6">
    <source>
        <dbReference type="PIRSR" id="PIRSR634603-2"/>
    </source>
</evidence>
<keyword evidence="3 7" id="KW-0460">Magnesium</keyword>
<dbReference type="PANTHER" id="PTHR48073">
    <property type="entry name" value="O-SUCCINYLBENZOATE SYNTHASE-RELATED"/>
    <property type="match status" value="1"/>
</dbReference>
<dbReference type="InterPro" id="IPR029065">
    <property type="entry name" value="Enolase_C-like"/>
</dbReference>
<reference evidence="11" key="1">
    <citation type="submission" date="2017-02" db="EMBL/GenBank/DDBJ databases">
        <authorList>
            <person name="Varghese N."/>
            <person name="Submissions S."/>
        </authorList>
    </citation>
    <scope>NUCLEOTIDE SEQUENCE [LARGE SCALE GENOMIC DNA]</scope>
    <source>
        <strain evidence="11">DSM 23966</strain>
    </source>
</reference>
<dbReference type="InterPro" id="IPR036849">
    <property type="entry name" value="Enolase-like_C_sf"/>
</dbReference>
<dbReference type="InterPro" id="IPR013342">
    <property type="entry name" value="Mandelate_racemase_C"/>
</dbReference>
<evidence type="ECO:0000256" key="3">
    <source>
        <dbReference type="ARBA" id="ARBA00022842"/>
    </source>
</evidence>
<evidence type="ECO:0000256" key="7">
    <source>
        <dbReference type="PIRSR" id="PIRSR634603-3"/>
    </source>
</evidence>
<dbReference type="CDD" id="cd03319">
    <property type="entry name" value="L-Ala-DL-Glu_epimerase"/>
    <property type="match status" value="1"/>
</dbReference>
<dbReference type="Pfam" id="PF02746">
    <property type="entry name" value="MR_MLE_N"/>
    <property type="match status" value="1"/>
</dbReference>
<dbReference type="SFLD" id="SFLDS00001">
    <property type="entry name" value="Enolase"/>
    <property type="match status" value="1"/>
</dbReference>
<organism evidence="10 11">
    <name type="scientific">Sporosarcina newyorkensis</name>
    <dbReference type="NCBI Taxonomy" id="759851"/>
    <lineage>
        <taxon>Bacteria</taxon>
        <taxon>Bacillati</taxon>
        <taxon>Bacillota</taxon>
        <taxon>Bacilli</taxon>
        <taxon>Bacillales</taxon>
        <taxon>Caryophanaceae</taxon>
        <taxon>Sporosarcina</taxon>
    </lineage>
</organism>
<dbReference type="RefSeq" id="WP_078818660.1">
    <property type="nucleotide sequence ID" value="NZ_FUYJ01000010.1"/>
</dbReference>
<dbReference type="GO" id="GO:0006518">
    <property type="term" value="P:peptide metabolic process"/>
    <property type="evidence" value="ECO:0007669"/>
    <property type="project" value="UniProtKB-ARBA"/>
</dbReference>